<dbReference type="Proteomes" id="UP001186974">
    <property type="component" value="Unassembled WGS sequence"/>
</dbReference>
<name>A0ACC3DX99_9PEZI</name>
<protein>
    <submittedName>
        <fullName evidence="1">Uncharacterized protein</fullName>
    </submittedName>
</protein>
<keyword evidence="2" id="KW-1185">Reference proteome</keyword>
<sequence length="66" mass="7769">MTASKFTELIDTPINTTYSDRNRRPVRLRRFQSNVDSFTIFAYKVKATTLHLDQGTHISWWINGNH</sequence>
<organism evidence="1 2">
    <name type="scientific">Coniosporium uncinatum</name>
    <dbReference type="NCBI Taxonomy" id="93489"/>
    <lineage>
        <taxon>Eukaryota</taxon>
        <taxon>Fungi</taxon>
        <taxon>Dikarya</taxon>
        <taxon>Ascomycota</taxon>
        <taxon>Pezizomycotina</taxon>
        <taxon>Dothideomycetes</taxon>
        <taxon>Dothideomycetes incertae sedis</taxon>
        <taxon>Coniosporium</taxon>
    </lineage>
</organism>
<gene>
    <name evidence="1" type="ORF">LTS18_007158</name>
</gene>
<dbReference type="EMBL" id="JAWDJW010000178">
    <property type="protein sequence ID" value="KAK3081389.1"/>
    <property type="molecule type" value="Genomic_DNA"/>
</dbReference>
<accession>A0ACC3DX99</accession>
<proteinExistence type="predicted"/>
<reference evidence="1" key="1">
    <citation type="submission" date="2024-09" db="EMBL/GenBank/DDBJ databases">
        <title>Black Yeasts Isolated from many extreme environments.</title>
        <authorList>
            <person name="Coleine C."/>
            <person name="Stajich J.E."/>
            <person name="Selbmann L."/>
        </authorList>
    </citation>
    <scope>NUCLEOTIDE SEQUENCE</scope>
    <source>
        <strain evidence="1">CCFEE 5737</strain>
    </source>
</reference>
<comment type="caution">
    <text evidence="1">The sequence shown here is derived from an EMBL/GenBank/DDBJ whole genome shotgun (WGS) entry which is preliminary data.</text>
</comment>
<evidence type="ECO:0000313" key="1">
    <source>
        <dbReference type="EMBL" id="KAK3081389.1"/>
    </source>
</evidence>
<evidence type="ECO:0000313" key="2">
    <source>
        <dbReference type="Proteomes" id="UP001186974"/>
    </source>
</evidence>